<proteinExistence type="predicted"/>
<dbReference type="Proteomes" id="UP000279259">
    <property type="component" value="Unassembled WGS sequence"/>
</dbReference>
<comment type="caution">
    <text evidence="2">The sequence shown here is derived from an EMBL/GenBank/DDBJ whole genome shotgun (WGS) entry which is preliminary data.</text>
</comment>
<dbReference type="AlphaFoldDB" id="A0A427Y7V7"/>
<organism evidence="2 3">
    <name type="scientific">Saitozyma podzolica</name>
    <dbReference type="NCBI Taxonomy" id="1890683"/>
    <lineage>
        <taxon>Eukaryota</taxon>
        <taxon>Fungi</taxon>
        <taxon>Dikarya</taxon>
        <taxon>Basidiomycota</taxon>
        <taxon>Agaricomycotina</taxon>
        <taxon>Tremellomycetes</taxon>
        <taxon>Tremellales</taxon>
        <taxon>Trimorphomycetaceae</taxon>
        <taxon>Saitozyma</taxon>
    </lineage>
</organism>
<feature type="transmembrane region" description="Helical" evidence="1">
    <location>
        <begin position="122"/>
        <end position="139"/>
    </location>
</feature>
<name>A0A427Y7V7_9TREE</name>
<evidence type="ECO:0000313" key="2">
    <source>
        <dbReference type="EMBL" id="RSH87134.1"/>
    </source>
</evidence>
<reference evidence="2 3" key="1">
    <citation type="submission" date="2018-11" db="EMBL/GenBank/DDBJ databases">
        <title>Genome sequence of Saitozyma podzolica DSM 27192.</title>
        <authorList>
            <person name="Aliyu H."/>
            <person name="Gorte O."/>
            <person name="Ochsenreither K."/>
        </authorList>
    </citation>
    <scope>NUCLEOTIDE SEQUENCE [LARGE SCALE GENOMIC DNA]</scope>
    <source>
        <strain evidence="2 3">DSM 27192</strain>
    </source>
</reference>
<accession>A0A427Y7V7</accession>
<keyword evidence="3" id="KW-1185">Reference proteome</keyword>
<evidence type="ECO:0000256" key="1">
    <source>
        <dbReference type="SAM" id="Phobius"/>
    </source>
</evidence>
<sequence length="148" mass="13962">MAVAAGAVHRISSATAAGAGGAKTAIGVSASQGVAFGAIKAKVAGAGIAEAKVITTGTSLTKAAILGGAKSKAVVVVGTKAKGAVTLAAKAKTACTAVGVGGLQGSAAATAAQAVALITNPWFFVPVIAVALIGVAVAAQRDEPEDER</sequence>
<gene>
    <name evidence="2" type="ORF">EHS25_003625</name>
</gene>
<keyword evidence="1" id="KW-0812">Transmembrane</keyword>
<keyword evidence="1" id="KW-1133">Transmembrane helix</keyword>
<keyword evidence="1" id="KW-0472">Membrane</keyword>
<protein>
    <submittedName>
        <fullName evidence="2">Uncharacterized protein</fullName>
    </submittedName>
</protein>
<evidence type="ECO:0000313" key="3">
    <source>
        <dbReference type="Proteomes" id="UP000279259"/>
    </source>
</evidence>
<dbReference type="EMBL" id="RSCD01000018">
    <property type="protein sequence ID" value="RSH87134.1"/>
    <property type="molecule type" value="Genomic_DNA"/>
</dbReference>